<dbReference type="Proteomes" id="UP000036681">
    <property type="component" value="Unplaced"/>
</dbReference>
<keyword evidence="1" id="KW-1185">Reference proteome</keyword>
<accession>A0A0M3INK7</accession>
<dbReference type="AlphaFoldDB" id="A0A0M3INK7"/>
<protein>
    <submittedName>
        <fullName evidence="2">Uncharacterized protein</fullName>
    </submittedName>
</protein>
<dbReference type="WBParaSite" id="ALUE_0002033501-mRNA-1">
    <property type="protein sequence ID" value="ALUE_0002033501-mRNA-1"/>
    <property type="gene ID" value="ALUE_0002033501"/>
</dbReference>
<evidence type="ECO:0000313" key="1">
    <source>
        <dbReference type="Proteomes" id="UP000036681"/>
    </source>
</evidence>
<reference evidence="2" key="1">
    <citation type="submission" date="2017-02" db="UniProtKB">
        <authorList>
            <consortium name="WormBaseParasite"/>
        </authorList>
    </citation>
    <scope>IDENTIFICATION</scope>
</reference>
<sequence length="86" mass="10023">MLEIRWIFMLDICWKYEQYIWLSSDGLASIGKHVSDDMNLITIRLYLLSKLTTIFGTAIHFGVADWRVTDRKARNENVEGGNERVS</sequence>
<evidence type="ECO:0000313" key="2">
    <source>
        <dbReference type="WBParaSite" id="ALUE_0002033501-mRNA-1"/>
    </source>
</evidence>
<name>A0A0M3INK7_ASCLU</name>
<organism evidence="1 2">
    <name type="scientific">Ascaris lumbricoides</name>
    <name type="common">Giant roundworm</name>
    <dbReference type="NCBI Taxonomy" id="6252"/>
    <lineage>
        <taxon>Eukaryota</taxon>
        <taxon>Metazoa</taxon>
        <taxon>Ecdysozoa</taxon>
        <taxon>Nematoda</taxon>
        <taxon>Chromadorea</taxon>
        <taxon>Rhabditida</taxon>
        <taxon>Spirurina</taxon>
        <taxon>Ascaridomorpha</taxon>
        <taxon>Ascaridoidea</taxon>
        <taxon>Ascarididae</taxon>
        <taxon>Ascaris</taxon>
    </lineage>
</organism>
<proteinExistence type="predicted"/>